<feature type="compositionally biased region" description="Polar residues" evidence="5">
    <location>
        <begin position="423"/>
        <end position="432"/>
    </location>
</feature>
<dbReference type="EMBL" id="CP017553">
    <property type="protein sequence ID" value="AOW00860.1"/>
    <property type="molecule type" value="Genomic_DNA"/>
</dbReference>
<dbReference type="Proteomes" id="UP000182444">
    <property type="component" value="Chromosome 1A"/>
</dbReference>
<dbReference type="Gene3D" id="2.60.120.920">
    <property type="match status" value="1"/>
</dbReference>
<dbReference type="AlphaFoldDB" id="A0A1D8N5E9"/>
<sequence>MDDVPLIVGLTSGLGTLILGLILITVWLTIPSSRSSGRIRLGGSAPGSYDDEQQFLRDEVEAIEAMDEQQREAYFAAKAFIQTNPPNSAQSEISLGQYMTIQEKGVAAWEFQMDLFANTSSAALSNAAQSAHITCFVENRTELQFLGGVINRQTDSDITYTSPRSVQTNLPLPKQNETYYWEVKMYDKPVDTTVAVGLCTKPYPLSQLPGQHRYSVGFESTGHKRNNQPFNDVPKYGLPFNQGDVVGVGYRPRSGTIFFTRNGKRLEEVVHGMRLNLFPTVGATGPCQLHVNFGQSGFVFIEANVKKWGLAPVQGNLAPPPPYGRHQQNSLLLESEEPEAEVDEPESPPPSFERTLTSTSTASLGDLQCEYPEESINLAKLTPQQGSVENLPRASETATNNQPTSSVTVEDVTDETTPGDAVSVSSSTSDGQTVLDMLEEAQSVIIDPPQRSLNTSPPPSYKSDSDSS</sequence>
<dbReference type="InterPro" id="IPR003877">
    <property type="entry name" value="SPRY_dom"/>
</dbReference>
<organism evidence="8 9">
    <name type="scientific">Yarrowia lipolytica</name>
    <name type="common">Candida lipolytica</name>
    <dbReference type="NCBI Taxonomy" id="4952"/>
    <lineage>
        <taxon>Eukaryota</taxon>
        <taxon>Fungi</taxon>
        <taxon>Dikarya</taxon>
        <taxon>Ascomycota</taxon>
        <taxon>Saccharomycotina</taxon>
        <taxon>Dipodascomycetes</taxon>
        <taxon>Dipodascales</taxon>
        <taxon>Dipodascales incertae sedis</taxon>
        <taxon>Yarrowia</taxon>
    </lineage>
</organism>
<name>A0A1D8N5E9_YARLL</name>
<dbReference type="SMART" id="SM00449">
    <property type="entry name" value="SPRY"/>
    <property type="match status" value="1"/>
</dbReference>
<dbReference type="PANTHER" id="PTHR12864">
    <property type="entry name" value="RAN BINDING PROTEIN 9-RELATED"/>
    <property type="match status" value="1"/>
</dbReference>
<evidence type="ECO:0000256" key="3">
    <source>
        <dbReference type="ARBA" id="ARBA00022989"/>
    </source>
</evidence>
<proteinExistence type="predicted"/>
<comment type="subcellular location">
    <subcellularLocation>
        <location evidence="1">Membrane</location>
        <topology evidence="1">Single-pass membrane protein</topology>
    </subcellularLocation>
</comment>
<gene>
    <name evidence="8" type="ORF">YALI1_A19829g</name>
</gene>
<feature type="region of interest" description="Disordered" evidence="5">
    <location>
        <begin position="335"/>
        <end position="360"/>
    </location>
</feature>
<evidence type="ECO:0000256" key="1">
    <source>
        <dbReference type="ARBA" id="ARBA00004167"/>
    </source>
</evidence>
<keyword evidence="3 6" id="KW-1133">Transmembrane helix</keyword>
<dbReference type="RefSeq" id="XP_500221.2">
    <property type="nucleotide sequence ID" value="XM_500221.2"/>
</dbReference>
<dbReference type="VEuPathDB" id="FungiDB:YALI0_A18898g"/>
<dbReference type="eggNOG" id="KOG1477">
    <property type="taxonomic scope" value="Eukaryota"/>
</dbReference>
<feature type="domain" description="B30.2/SPRY" evidence="7">
    <location>
        <begin position="103"/>
        <end position="298"/>
    </location>
</feature>
<feature type="region of interest" description="Disordered" evidence="5">
    <location>
        <begin position="385"/>
        <end position="468"/>
    </location>
</feature>
<evidence type="ECO:0000313" key="9">
    <source>
        <dbReference type="Proteomes" id="UP000182444"/>
    </source>
</evidence>
<dbReference type="PROSITE" id="PS50188">
    <property type="entry name" value="B302_SPRY"/>
    <property type="match status" value="1"/>
</dbReference>
<dbReference type="InterPro" id="IPR035780">
    <property type="entry name" value="SPRY_Ssh4-like"/>
</dbReference>
<dbReference type="InterPro" id="IPR013320">
    <property type="entry name" value="ConA-like_dom_sf"/>
</dbReference>
<evidence type="ECO:0000256" key="2">
    <source>
        <dbReference type="ARBA" id="ARBA00022692"/>
    </source>
</evidence>
<dbReference type="KEGG" id="yli:2906282"/>
<evidence type="ECO:0000256" key="6">
    <source>
        <dbReference type="SAM" id="Phobius"/>
    </source>
</evidence>
<dbReference type="InterPro" id="IPR050618">
    <property type="entry name" value="Ubq-SigPath_Reg"/>
</dbReference>
<reference evidence="8 9" key="1">
    <citation type="journal article" date="2016" name="PLoS ONE">
        <title>Sequence Assembly of Yarrowia lipolytica Strain W29/CLIB89 Shows Transposable Element Diversity.</title>
        <authorList>
            <person name="Magnan C."/>
            <person name="Yu J."/>
            <person name="Chang I."/>
            <person name="Jahn E."/>
            <person name="Kanomata Y."/>
            <person name="Wu J."/>
            <person name="Zeller M."/>
            <person name="Oakes M."/>
            <person name="Baldi P."/>
            <person name="Sandmeyer S."/>
        </authorList>
    </citation>
    <scope>NUCLEOTIDE SEQUENCE [LARGE SCALE GENOMIC DNA]</scope>
    <source>
        <strain evidence="9">CLIB89(W29)</strain>
    </source>
</reference>
<dbReference type="VEuPathDB" id="FungiDB:YALI1_A19829g"/>
<feature type="compositionally biased region" description="Acidic residues" evidence="5">
    <location>
        <begin position="335"/>
        <end position="346"/>
    </location>
</feature>
<evidence type="ECO:0000256" key="5">
    <source>
        <dbReference type="SAM" id="MobiDB-lite"/>
    </source>
</evidence>
<keyword evidence="2 6" id="KW-0812">Transmembrane</keyword>
<feature type="transmembrane region" description="Helical" evidence="6">
    <location>
        <begin position="6"/>
        <end position="30"/>
    </location>
</feature>
<accession>A0A1D8N5E9</accession>
<dbReference type="CDD" id="cd12910">
    <property type="entry name" value="SPRY_SSH4_like"/>
    <property type="match status" value="1"/>
</dbReference>
<keyword evidence="4 6" id="KW-0472">Membrane</keyword>
<dbReference type="InterPro" id="IPR043136">
    <property type="entry name" value="B30.2/SPRY_sf"/>
</dbReference>
<dbReference type="GO" id="GO:0016020">
    <property type="term" value="C:membrane"/>
    <property type="evidence" value="ECO:0007669"/>
    <property type="project" value="UniProtKB-SubCell"/>
</dbReference>
<evidence type="ECO:0000256" key="4">
    <source>
        <dbReference type="ARBA" id="ARBA00023136"/>
    </source>
</evidence>
<dbReference type="Pfam" id="PF00622">
    <property type="entry name" value="SPRY"/>
    <property type="match status" value="1"/>
</dbReference>
<evidence type="ECO:0000313" key="8">
    <source>
        <dbReference type="EMBL" id="AOW00860.1"/>
    </source>
</evidence>
<dbReference type="GeneID" id="2906282"/>
<protein>
    <recommendedName>
        <fullName evidence="7">B30.2/SPRY domain-containing protein</fullName>
    </recommendedName>
</protein>
<evidence type="ECO:0000259" key="7">
    <source>
        <dbReference type="PROSITE" id="PS50188"/>
    </source>
</evidence>
<dbReference type="InterPro" id="IPR001870">
    <property type="entry name" value="B30.2/SPRY"/>
</dbReference>
<dbReference type="SUPFAM" id="SSF49899">
    <property type="entry name" value="Concanavalin A-like lectins/glucanases"/>
    <property type="match status" value="1"/>
</dbReference>